<dbReference type="InterPro" id="IPR040713">
    <property type="entry name" value="DUF5611"/>
</dbReference>
<reference evidence="3 4" key="1">
    <citation type="submission" date="2016-10" db="EMBL/GenBank/DDBJ databases">
        <authorList>
            <person name="de Groot N.N."/>
        </authorList>
    </citation>
    <scope>NUCLEOTIDE SEQUENCE [LARGE SCALE GENOMIC DNA]</scope>
    <source>
        <strain evidence="3 4">IBRC-M10418</strain>
    </source>
</reference>
<name>A0A1H6HSJ5_9EURY</name>
<dbReference type="Proteomes" id="UP000199215">
    <property type="component" value="Unassembled WGS sequence"/>
</dbReference>
<dbReference type="Gene3D" id="3.30.310.190">
    <property type="match status" value="1"/>
</dbReference>
<evidence type="ECO:0000256" key="1">
    <source>
        <dbReference type="SAM" id="MobiDB-lite"/>
    </source>
</evidence>
<dbReference type="AlphaFoldDB" id="A0A1H6HSJ5"/>
<protein>
    <recommendedName>
        <fullName evidence="2">DUF5611 domain-containing protein</fullName>
    </recommendedName>
</protein>
<organism evidence="3 4">
    <name type="scientific">Halopenitus malekzadehii</name>
    <dbReference type="NCBI Taxonomy" id="1267564"/>
    <lineage>
        <taxon>Archaea</taxon>
        <taxon>Methanobacteriati</taxon>
        <taxon>Methanobacteriota</taxon>
        <taxon>Stenosarchaea group</taxon>
        <taxon>Halobacteria</taxon>
        <taxon>Halobacteriales</taxon>
        <taxon>Haloferacaceae</taxon>
        <taxon>Halopenitus</taxon>
    </lineage>
</organism>
<feature type="region of interest" description="Disordered" evidence="1">
    <location>
        <begin position="128"/>
        <end position="148"/>
    </location>
</feature>
<evidence type="ECO:0000259" key="2">
    <source>
        <dbReference type="Pfam" id="PF18446"/>
    </source>
</evidence>
<sequence length="148" mass="16603">MPSRASIVTKLVYRPLSNVAAMKEYKMRRGEYLEERMPDLKGSIEEYFGEVTGTEEVNGHELYVVEDPDNPVFQRIVAGAASYDGKKDKLTVHFEERPAEEVIAEGNADAAADAVDVKNEFLLEATGRDAKSRRDSMKRAVEDEAPDY</sequence>
<keyword evidence="4" id="KW-1185">Reference proteome</keyword>
<gene>
    <name evidence="3" type="ORF">SAMN05192561_101305</name>
</gene>
<dbReference type="STRING" id="1267564.SAMN05192561_101305"/>
<proteinExistence type="predicted"/>
<dbReference type="EMBL" id="FNWU01000001">
    <property type="protein sequence ID" value="SEH38019.1"/>
    <property type="molecule type" value="Genomic_DNA"/>
</dbReference>
<feature type="compositionally biased region" description="Basic and acidic residues" evidence="1">
    <location>
        <begin position="128"/>
        <end position="142"/>
    </location>
</feature>
<evidence type="ECO:0000313" key="4">
    <source>
        <dbReference type="Proteomes" id="UP000199215"/>
    </source>
</evidence>
<evidence type="ECO:0000313" key="3">
    <source>
        <dbReference type="EMBL" id="SEH38019.1"/>
    </source>
</evidence>
<dbReference type="Pfam" id="PF18446">
    <property type="entry name" value="DUF5611"/>
    <property type="match status" value="1"/>
</dbReference>
<accession>A0A1H6HSJ5</accession>
<feature type="domain" description="DUF5611" evidence="2">
    <location>
        <begin position="22"/>
        <end position="139"/>
    </location>
</feature>